<dbReference type="OrthoDB" id="3266819at2"/>
<proteinExistence type="predicted"/>
<dbReference type="SUPFAM" id="SSF55961">
    <property type="entry name" value="Bet v1-like"/>
    <property type="match status" value="1"/>
</dbReference>
<name>A0A511JHZ4_9CELL</name>
<dbReference type="Pfam" id="PF10698">
    <property type="entry name" value="DUF2505"/>
    <property type="match status" value="1"/>
</dbReference>
<evidence type="ECO:0008006" key="3">
    <source>
        <dbReference type="Google" id="ProtNLM"/>
    </source>
</evidence>
<dbReference type="Gene3D" id="3.30.530.20">
    <property type="match status" value="1"/>
</dbReference>
<keyword evidence="2" id="KW-1185">Reference proteome</keyword>
<dbReference type="RefSeq" id="WP_146845188.1">
    <property type="nucleotide sequence ID" value="NZ_BJWH01000004.1"/>
</dbReference>
<dbReference type="AlphaFoldDB" id="A0A511JHZ4"/>
<reference evidence="1 2" key="1">
    <citation type="submission" date="2019-07" db="EMBL/GenBank/DDBJ databases">
        <title>Whole genome shotgun sequence of Cellulomonas terrae NBRC 100819.</title>
        <authorList>
            <person name="Hosoyama A."/>
            <person name="Uohara A."/>
            <person name="Ohji S."/>
            <person name="Ichikawa N."/>
        </authorList>
    </citation>
    <scope>NUCLEOTIDE SEQUENCE [LARGE SCALE GENOMIC DNA]</scope>
    <source>
        <strain evidence="1 2">NBRC 100819</strain>
    </source>
</reference>
<dbReference type="InterPro" id="IPR019639">
    <property type="entry name" value="DUF2505"/>
</dbReference>
<organism evidence="1 2">
    <name type="scientific">Cellulomonas terrae</name>
    <dbReference type="NCBI Taxonomy" id="311234"/>
    <lineage>
        <taxon>Bacteria</taxon>
        <taxon>Bacillati</taxon>
        <taxon>Actinomycetota</taxon>
        <taxon>Actinomycetes</taxon>
        <taxon>Micrococcales</taxon>
        <taxon>Cellulomonadaceae</taxon>
        <taxon>Cellulomonas</taxon>
    </lineage>
</organism>
<sequence>MRLSVTLDLPTDAHAAASLLADPEYVHQKVRASGALEQHVDITGSADDAFTVTTRRALPTDQIPAHLRGFVGTRIDVRQVEAWEAPAPDGSRVGTVVVEIAGAPVRLSGRTALTPTGAGSTTVTYDGELRATVPLFASAIEQAAAGAIRSALEVEQGVAREWIDGRGGGSGDGYGQAPQP</sequence>
<dbReference type="InterPro" id="IPR023393">
    <property type="entry name" value="START-like_dom_sf"/>
</dbReference>
<evidence type="ECO:0000313" key="2">
    <source>
        <dbReference type="Proteomes" id="UP000321049"/>
    </source>
</evidence>
<dbReference type="Proteomes" id="UP000321049">
    <property type="component" value="Unassembled WGS sequence"/>
</dbReference>
<comment type="caution">
    <text evidence="1">The sequence shown here is derived from an EMBL/GenBank/DDBJ whole genome shotgun (WGS) entry which is preliminary data.</text>
</comment>
<protein>
    <recommendedName>
        <fullName evidence="3">DUF2505 domain-containing protein</fullName>
    </recommendedName>
</protein>
<evidence type="ECO:0000313" key="1">
    <source>
        <dbReference type="EMBL" id="GEL97628.1"/>
    </source>
</evidence>
<accession>A0A511JHZ4</accession>
<gene>
    <name evidence="1" type="ORF">CTE05_11750</name>
</gene>
<dbReference type="EMBL" id="BJWH01000004">
    <property type="protein sequence ID" value="GEL97628.1"/>
    <property type="molecule type" value="Genomic_DNA"/>
</dbReference>